<dbReference type="AlphaFoldDB" id="A0A0L8H5V9"/>
<keyword evidence="1" id="KW-0812">Transmembrane</keyword>
<evidence type="ECO:0000313" key="2">
    <source>
        <dbReference type="EMBL" id="KOF84638.1"/>
    </source>
</evidence>
<gene>
    <name evidence="2" type="ORF">OCBIM_22021736mg</name>
</gene>
<organism evidence="2">
    <name type="scientific">Octopus bimaculoides</name>
    <name type="common">California two-spotted octopus</name>
    <dbReference type="NCBI Taxonomy" id="37653"/>
    <lineage>
        <taxon>Eukaryota</taxon>
        <taxon>Metazoa</taxon>
        <taxon>Spiralia</taxon>
        <taxon>Lophotrochozoa</taxon>
        <taxon>Mollusca</taxon>
        <taxon>Cephalopoda</taxon>
        <taxon>Coleoidea</taxon>
        <taxon>Octopodiformes</taxon>
        <taxon>Octopoda</taxon>
        <taxon>Incirrata</taxon>
        <taxon>Octopodidae</taxon>
        <taxon>Octopus</taxon>
    </lineage>
</organism>
<accession>A0A0L8H5V9</accession>
<proteinExistence type="predicted"/>
<keyword evidence="1" id="KW-0472">Membrane</keyword>
<feature type="transmembrane region" description="Helical" evidence="1">
    <location>
        <begin position="12"/>
        <end position="29"/>
    </location>
</feature>
<keyword evidence="1" id="KW-1133">Transmembrane helix</keyword>
<name>A0A0L8H5V9_OCTBM</name>
<sequence length="70" mass="8562">MKHMFSNCRHLLLTLINTIHLYTNIYLYMHTRLQIYIYGVLDIYKRTVLKNKNQKRHSIFGDKKYMGIEI</sequence>
<protein>
    <submittedName>
        <fullName evidence="2">Uncharacterized protein</fullName>
    </submittedName>
</protein>
<dbReference type="EMBL" id="KQ419092">
    <property type="protein sequence ID" value="KOF84638.1"/>
    <property type="molecule type" value="Genomic_DNA"/>
</dbReference>
<evidence type="ECO:0000256" key="1">
    <source>
        <dbReference type="SAM" id="Phobius"/>
    </source>
</evidence>
<reference evidence="2" key="1">
    <citation type="submission" date="2015-07" db="EMBL/GenBank/DDBJ databases">
        <title>MeaNS - Measles Nucleotide Surveillance Program.</title>
        <authorList>
            <person name="Tran T."/>
            <person name="Druce J."/>
        </authorList>
    </citation>
    <scope>NUCLEOTIDE SEQUENCE</scope>
    <source>
        <strain evidence="2">UCB-OBI-ISO-001</strain>
        <tissue evidence="2">Gonad</tissue>
    </source>
</reference>